<dbReference type="CDD" id="cd06257">
    <property type="entry name" value="DnaJ"/>
    <property type="match status" value="1"/>
</dbReference>
<organism evidence="6 7">
    <name type="scientific">Miscanthus lutarioriparius</name>
    <dbReference type="NCBI Taxonomy" id="422564"/>
    <lineage>
        <taxon>Eukaryota</taxon>
        <taxon>Viridiplantae</taxon>
        <taxon>Streptophyta</taxon>
        <taxon>Embryophyta</taxon>
        <taxon>Tracheophyta</taxon>
        <taxon>Spermatophyta</taxon>
        <taxon>Magnoliopsida</taxon>
        <taxon>Liliopsida</taxon>
        <taxon>Poales</taxon>
        <taxon>Poaceae</taxon>
        <taxon>PACMAD clade</taxon>
        <taxon>Panicoideae</taxon>
        <taxon>Andropogonodae</taxon>
        <taxon>Andropogoneae</taxon>
        <taxon>Saccharinae</taxon>
        <taxon>Miscanthus</taxon>
    </lineage>
</organism>
<dbReference type="InterPro" id="IPR054076">
    <property type="entry name" value="ZUO1-like_ZHD"/>
</dbReference>
<dbReference type="GO" id="GO:0005783">
    <property type="term" value="C:endoplasmic reticulum"/>
    <property type="evidence" value="ECO:0007669"/>
    <property type="project" value="UniProtKB-ARBA"/>
</dbReference>
<dbReference type="Gene3D" id="3.30.160.60">
    <property type="entry name" value="Classic Zinc Finger"/>
    <property type="match status" value="1"/>
</dbReference>
<feature type="region of interest" description="Disordered" evidence="4">
    <location>
        <begin position="338"/>
        <end position="565"/>
    </location>
</feature>
<dbReference type="PANTHER" id="PTHR45495:SF1">
    <property type="entry name" value="DNAJ PROTEIN JJJ1 HOMOLOG"/>
    <property type="match status" value="1"/>
</dbReference>
<dbReference type="GO" id="GO:0003676">
    <property type="term" value="F:nucleic acid binding"/>
    <property type="evidence" value="ECO:0007669"/>
    <property type="project" value="InterPro"/>
</dbReference>
<keyword evidence="1" id="KW-0479">Metal-binding</keyword>
<feature type="compositionally biased region" description="Basic and acidic residues" evidence="4">
    <location>
        <begin position="379"/>
        <end position="401"/>
    </location>
</feature>
<dbReference type="InterPro" id="IPR013087">
    <property type="entry name" value="Znf_C2H2_type"/>
</dbReference>
<dbReference type="InterPro" id="IPR036869">
    <property type="entry name" value="J_dom_sf"/>
</dbReference>
<name>A0A811RI33_9POAL</name>
<feature type="compositionally biased region" description="Acidic residues" evidence="4">
    <location>
        <begin position="338"/>
        <end position="354"/>
    </location>
</feature>
<dbReference type="EMBL" id="CAJGYO010000015">
    <property type="protein sequence ID" value="CAD6270047.1"/>
    <property type="molecule type" value="Genomic_DNA"/>
</dbReference>
<dbReference type="SMART" id="SM00451">
    <property type="entry name" value="ZnF_U1"/>
    <property type="match status" value="1"/>
</dbReference>
<dbReference type="SMART" id="SM00271">
    <property type="entry name" value="DnaJ"/>
    <property type="match status" value="1"/>
</dbReference>
<dbReference type="PROSITE" id="PS50076">
    <property type="entry name" value="DNAJ_2"/>
    <property type="match status" value="1"/>
</dbReference>
<feature type="compositionally biased region" description="Basic and acidic residues" evidence="4">
    <location>
        <begin position="241"/>
        <end position="259"/>
    </location>
</feature>
<protein>
    <recommendedName>
        <fullName evidence="5">J domain-containing protein</fullName>
    </recommendedName>
</protein>
<dbReference type="InterPro" id="IPR001623">
    <property type="entry name" value="DnaJ_domain"/>
</dbReference>
<sequence>MASAAAGAPKRCYYEVLGLPRDCSPTDIKLAFRRLALSLHPDKQPPGSDLAAATAAFQELQHAHSVLSDPQERAYYDSHRSQILFSDPASAGAKSASPVPDLFAFFSSSAFSGFSDTGRGFYKVYWDVFDRVFAQELSYARRMGVPEPAAPPVIGNLDSPYAQVTAFYNYWLGFGSVMDFGWAAEWDAARGENRRVRRLMEEDNKKAMRKARREYNDAVRGLAAFCKKRDKRVVDMALKKKAEEEKRKAEEKERKEEEKRKKKRAMAYQEPEWARTEEEEEGLYDEDEEEELRAKKREELYCVACNKKFKSDKQWKNHEQSKKHRDKIAELRMAFKEEEESLKEAEEGEGDWNEVDVGFDFKPTQESDDESAFSDAAEELAKEFEEGLEVHDKEDGDKDFVDSAEQEVGSYDEASVLEAMLSSRKNRKGGYVAPPEEALSGAAEDDDDHRSSEVNNAKRKGRRRRAAKEEKDEGNYADNEHHGKSEVQPEGSGPGNDVDDMMEGPSSSNDNSGSVSKGDKQNGENTNPKKNKKNKKGTEKKTTVSTDQKSTSKADQKSTSKGKKQKVHIISVLQGNMKLIFEPRMVYNKLVELGIKTFYAVWSCSRLNTSNLNHVYTVAVSDNHFHDTFRLFILLIENLLGVCCFGAFAASEPIFIALHRA</sequence>
<gene>
    <name evidence="6" type="ORF">NCGR_LOCUS53343</name>
</gene>
<evidence type="ECO:0000256" key="1">
    <source>
        <dbReference type="ARBA" id="ARBA00022723"/>
    </source>
</evidence>
<dbReference type="OrthoDB" id="5894at2759"/>
<evidence type="ECO:0000259" key="5">
    <source>
        <dbReference type="PROSITE" id="PS50076"/>
    </source>
</evidence>
<dbReference type="GO" id="GO:0008270">
    <property type="term" value="F:zinc ion binding"/>
    <property type="evidence" value="ECO:0007669"/>
    <property type="project" value="UniProtKB-KW"/>
</dbReference>
<dbReference type="PRINTS" id="PR00625">
    <property type="entry name" value="JDOMAIN"/>
</dbReference>
<proteinExistence type="predicted"/>
<dbReference type="InterPro" id="IPR018253">
    <property type="entry name" value="DnaJ_domain_CS"/>
</dbReference>
<feature type="region of interest" description="Disordered" evidence="4">
    <location>
        <begin position="241"/>
        <end position="288"/>
    </location>
</feature>
<dbReference type="InterPro" id="IPR036236">
    <property type="entry name" value="Znf_C2H2_sf"/>
</dbReference>
<feature type="domain" description="J" evidence="5">
    <location>
        <begin position="12"/>
        <end position="80"/>
    </location>
</feature>
<dbReference type="PROSITE" id="PS00636">
    <property type="entry name" value="DNAJ_1"/>
    <property type="match status" value="1"/>
</dbReference>
<dbReference type="AlphaFoldDB" id="A0A811RI33"/>
<feature type="compositionally biased region" description="Low complexity" evidence="4">
    <location>
        <begin position="506"/>
        <end position="516"/>
    </location>
</feature>
<dbReference type="Proteomes" id="UP000604825">
    <property type="component" value="Unassembled WGS sequence"/>
</dbReference>
<dbReference type="Pfam" id="PF21884">
    <property type="entry name" value="ZUO1-like_ZHD"/>
    <property type="match status" value="1"/>
</dbReference>
<evidence type="ECO:0000256" key="4">
    <source>
        <dbReference type="SAM" id="MobiDB-lite"/>
    </source>
</evidence>
<dbReference type="InterPro" id="IPR003604">
    <property type="entry name" value="Matrin/U1-like-C_Znf_C2H2"/>
</dbReference>
<feature type="compositionally biased region" description="Basic residues" evidence="4">
    <location>
        <begin position="457"/>
        <end position="466"/>
    </location>
</feature>
<dbReference type="InterPro" id="IPR044648">
    <property type="entry name" value="JJJ1_plant"/>
</dbReference>
<dbReference type="InterPro" id="IPR022755">
    <property type="entry name" value="Znf_C2H2_jaz"/>
</dbReference>
<dbReference type="SUPFAM" id="SSF57667">
    <property type="entry name" value="beta-beta-alpha zinc fingers"/>
    <property type="match status" value="1"/>
</dbReference>
<reference evidence="6" key="1">
    <citation type="submission" date="2020-10" db="EMBL/GenBank/DDBJ databases">
        <authorList>
            <person name="Han B."/>
            <person name="Lu T."/>
            <person name="Zhao Q."/>
            <person name="Huang X."/>
            <person name="Zhao Y."/>
        </authorList>
    </citation>
    <scope>NUCLEOTIDE SEQUENCE</scope>
</reference>
<accession>A0A811RI33</accession>
<feature type="compositionally biased region" description="Basic and acidic residues" evidence="4">
    <location>
        <begin position="467"/>
        <end position="487"/>
    </location>
</feature>
<keyword evidence="3" id="KW-0862">Zinc</keyword>
<dbReference type="PROSITE" id="PS00028">
    <property type="entry name" value="ZINC_FINGER_C2H2_1"/>
    <property type="match status" value="1"/>
</dbReference>
<dbReference type="PANTHER" id="PTHR45495">
    <property type="entry name" value="DNAJ PROTEIN JJJ1 HOMOLOG"/>
    <property type="match status" value="1"/>
</dbReference>
<dbReference type="Gene3D" id="1.10.287.110">
    <property type="entry name" value="DnaJ domain"/>
    <property type="match status" value="1"/>
</dbReference>
<feature type="compositionally biased region" description="Acidic residues" evidence="4">
    <location>
        <begin position="366"/>
        <end position="378"/>
    </location>
</feature>
<keyword evidence="7" id="KW-1185">Reference proteome</keyword>
<evidence type="ECO:0000313" key="6">
    <source>
        <dbReference type="EMBL" id="CAD6270047.1"/>
    </source>
</evidence>
<evidence type="ECO:0000313" key="7">
    <source>
        <dbReference type="Proteomes" id="UP000604825"/>
    </source>
</evidence>
<dbReference type="Pfam" id="PF00226">
    <property type="entry name" value="DnaJ"/>
    <property type="match status" value="1"/>
</dbReference>
<dbReference type="SUPFAM" id="SSF46565">
    <property type="entry name" value="Chaperone J-domain"/>
    <property type="match status" value="1"/>
</dbReference>
<evidence type="ECO:0000256" key="3">
    <source>
        <dbReference type="ARBA" id="ARBA00022833"/>
    </source>
</evidence>
<evidence type="ECO:0000256" key="2">
    <source>
        <dbReference type="ARBA" id="ARBA00022771"/>
    </source>
</evidence>
<feature type="compositionally biased region" description="Acidic residues" evidence="4">
    <location>
        <begin position="277"/>
        <end position="288"/>
    </location>
</feature>
<dbReference type="Pfam" id="PF12171">
    <property type="entry name" value="zf-C2H2_jaz"/>
    <property type="match status" value="1"/>
</dbReference>
<comment type="caution">
    <text evidence="6">The sequence shown here is derived from an EMBL/GenBank/DDBJ whole genome shotgun (WGS) entry which is preliminary data.</text>
</comment>
<keyword evidence="2" id="KW-0863">Zinc-finger</keyword>